<dbReference type="InterPro" id="IPR010285">
    <property type="entry name" value="DNA_helicase_pif1-like_DEAD"/>
</dbReference>
<keyword evidence="1" id="KW-0347">Helicase</keyword>
<dbReference type="GO" id="GO:0006281">
    <property type="term" value="P:DNA repair"/>
    <property type="evidence" value="ECO:0007669"/>
    <property type="project" value="UniProtKB-KW"/>
</dbReference>
<dbReference type="Proteomes" id="UP000332933">
    <property type="component" value="Unassembled WGS sequence"/>
</dbReference>
<dbReference type="PANTHER" id="PTHR47642">
    <property type="entry name" value="ATP-DEPENDENT DNA HELICASE"/>
    <property type="match status" value="1"/>
</dbReference>
<dbReference type="GO" id="GO:0016787">
    <property type="term" value="F:hydrolase activity"/>
    <property type="evidence" value="ECO:0007669"/>
    <property type="project" value="UniProtKB-KW"/>
</dbReference>
<evidence type="ECO:0000313" key="5">
    <source>
        <dbReference type="EMBL" id="VFT85740.1"/>
    </source>
</evidence>
<dbReference type="EMBL" id="CAADRA010005136">
    <property type="protein sequence ID" value="VFT85740.1"/>
    <property type="molecule type" value="Genomic_DNA"/>
</dbReference>
<dbReference type="EMBL" id="VJMH01005115">
    <property type="protein sequence ID" value="KAF0700676.1"/>
    <property type="molecule type" value="Genomic_DNA"/>
</dbReference>
<keyword evidence="6" id="KW-1185">Reference proteome</keyword>
<dbReference type="EC" id="5.6.2.3" evidence="1"/>
<dbReference type="Pfam" id="PF05970">
    <property type="entry name" value="PIF1"/>
    <property type="match status" value="1"/>
</dbReference>
<organism evidence="5 6">
    <name type="scientific">Aphanomyces stellatus</name>
    <dbReference type="NCBI Taxonomy" id="120398"/>
    <lineage>
        <taxon>Eukaryota</taxon>
        <taxon>Sar</taxon>
        <taxon>Stramenopiles</taxon>
        <taxon>Oomycota</taxon>
        <taxon>Saprolegniomycetes</taxon>
        <taxon>Saprolegniales</taxon>
        <taxon>Verrucalvaceae</taxon>
        <taxon>Aphanomyces</taxon>
    </lineage>
</organism>
<feature type="domain" description="AAA+ ATPase" evidence="3">
    <location>
        <begin position="209"/>
        <end position="367"/>
    </location>
</feature>
<gene>
    <name evidence="5" type="primary">Aste57867_8854</name>
    <name evidence="4" type="ORF">As57867_008819</name>
    <name evidence="5" type="ORF">ASTE57867_8854</name>
</gene>
<evidence type="ECO:0000256" key="2">
    <source>
        <dbReference type="SAM" id="MobiDB-lite"/>
    </source>
</evidence>
<dbReference type="InterPro" id="IPR051055">
    <property type="entry name" value="PIF1_helicase"/>
</dbReference>
<keyword evidence="1" id="KW-0234">DNA repair</keyword>
<reference evidence="5 6" key="1">
    <citation type="submission" date="2019-03" db="EMBL/GenBank/DDBJ databases">
        <authorList>
            <person name="Gaulin E."/>
            <person name="Dumas B."/>
        </authorList>
    </citation>
    <scope>NUCLEOTIDE SEQUENCE [LARGE SCALE GENOMIC DNA]</scope>
    <source>
        <strain evidence="5">CBS 568.67</strain>
    </source>
</reference>
<protein>
    <recommendedName>
        <fullName evidence="1">ATP-dependent DNA helicase</fullName>
        <ecNumber evidence="1">5.6.2.3</ecNumber>
    </recommendedName>
</protein>
<keyword evidence="1" id="KW-0233">DNA recombination</keyword>
<accession>A0A485KLP1</accession>
<comment type="similarity">
    <text evidence="1">Belongs to the helicase family.</text>
</comment>
<dbReference type="GO" id="GO:0043139">
    <property type="term" value="F:5'-3' DNA helicase activity"/>
    <property type="evidence" value="ECO:0007669"/>
    <property type="project" value="UniProtKB-EC"/>
</dbReference>
<proteinExistence type="inferred from homology"/>
<dbReference type="PANTHER" id="PTHR47642:SF7">
    <property type="entry name" value="ATP-DEPENDENT DNA HELICASE PIF1"/>
    <property type="match status" value="1"/>
</dbReference>
<dbReference type="CDD" id="cd18809">
    <property type="entry name" value="SF1_C_RecD"/>
    <property type="match status" value="1"/>
</dbReference>
<dbReference type="InterPro" id="IPR027417">
    <property type="entry name" value="P-loop_NTPase"/>
</dbReference>
<keyword evidence="1" id="KW-0378">Hydrolase</keyword>
<evidence type="ECO:0000259" key="3">
    <source>
        <dbReference type="SMART" id="SM00382"/>
    </source>
</evidence>
<dbReference type="CDD" id="cd18037">
    <property type="entry name" value="DEXSc_Pif1_like"/>
    <property type="match status" value="1"/>
</dbReference>
<dbReference type="Gene3D" id="3.40.50.300">
    <property type="entry name" value="P-loop containing nucleotide triphosphate hydrolases"/>
    <property type="match status" value="2"/>
</dbReference>
<feature type="region of interest" description="Disordered" evidence="2">
    <location>
        <begin position="142"/>
        <end position="198"/>
    </location>
</feature>
<dbReference type="GO" id="GO:0000723">
    <property type="term" value="P:telomere maintenance"/>
    <property type="evidence" value="ECO:0007669"/>
    <property type="project" value="InterPro"/>
</dbReference>
<dbReference type="AlphaFoldDB" id="A0A485KLP1"/>
<dbReference type="GO" id="GO:0006310">
    <property type="term" value="P:DNA recombination"/>
    <property type="evidence" value="ECO:0007669"/>
    <property type="project" value="UniProtKB-KW"/>
</dbReference>
<comment type="cofactor">
    <cofactor evidence="1">
        <name>Mg(2+)</name>
        <dbReference type="ChEBI" id="CHEBI:18420"/>
    </cofactor>
</comment>
<dbReference type="InterPro" id="IPR049163">
    <property type="entry name" value="Pif1-like_2B_dom"/>
</dbReference>
<dbReference type="InterPro" id="IPR003593">
    <property type="entry name" value="AAA+_ATPase"/>
</dbReference>
<dbReference type="GO" id="GO:0005524">
    <property type="term" value="F:ATP binding"/>
    <property type="evidence" value="ECO:0007669"/>
    <property type="project" value="UniProtKB-KW"/>
</dbReference>
<evidence type="ECO:0000256" key="1">
    <source>
        <dbReference type="RuleBase" id="RU363044"/>
    </source>
</evidence>
<dbReference type="Pfam" id="PF21530">
    <property type="entry name" value="Pif1_2B_dom"/>
    <property type="match status" value="1"/>
</dbReference>
<evidence type="ECO:0000313" key="4">
    <source>
        <dbReference type="EMBL" id="KAF0700676.1"/>
    </source>
</evidence>
<name>A0A485KLP1_9STRA</name>
<sequence>MLAWANQIPGISNFQTHRSMESGDGGVRCDVEIQVALTSTGHNTRSALHRDALLVKRRGGLQVFAARVKTAIRTHGAEVYFSQVGRGKLTFIWRESTKYTQFNCHNGQPAAMLLLLQFALDQGAIAKTPMAVLKTTPSVAAVRPPLQDHTNTRTPAVASFASPPSRKRRHPTSSPPKARQLHAPAHHPAAKKTRQLTPEQSQVVQAILDRQNVFFTGRAGTGKSFLLRHIQRILPPAGLICTATTGIAAFHIQGMTLHHFAGLTPADKLHVPDMLASIRRKSDALLRWRQTRTLVIDEISMLGPNPHFNGRVFEALEAIARQLRQSRLFFGGIQLVLSGDFYQLPPVATDKAPAFCFEMDAWKRGITKSISLDQVFRQREAEFVTMLNAIRVGTFTSTMLAALNQRVNADMATHPTHAIHMFTHNTDVLEMNKTRLEALQGPAREYAAIDTYDHVVFCLPMARCRGKLDLLHGSPIPSRIQLKKGAKVMLTKTLAVSTGLVNGACGIVLGFTLDTKLPIVRFNHGPSQVIAFEVFSVCANQVPVASRQQLPLTLAYAISIHKSQGLTFDSAVLHLAKVFECGQAYVALSRLSSLGGLTLAAPLTRQAIRVHPRLQHAPL</sequence>
<dbReference type="OrthoDB" id="192530at2759"/>
<dbReference type="SUPFAM" id="SSF52540">
    <property type="entry name" value="P-loop containing nucleoside triphosphate hydrolases"/>
    <property type="match status" value="2"/>
</dbReference>
<keyword evidence="1" id="KW-0227">DNA damage</keyword>
<feature type="compositionally biased region" description="Basic residues" evidence="2">
    <location>
        <begin position="184"/>
        <end position="194"/>
    </location>
</feature>
<reference evidence="4" key="2">
    <citation type="submission" date="2019-06" db="EMBL/GenBank/DDBJ databases">
        <title>Genomics analysis of Aphanomyces spp. identifies a new class of oomycete effector associated with host adaptation.</title>
        <authorList>
            <person name="Gaulin E."/>
        </authorList>
    </citation>
    <scope>NUCLEOTIDE SEQUENCE</scope>
    <source>
        <strain evidence="4">CBS 578.67</strain>
    </source>
</reference>
<keyword evidence="1" id="KW-0067">ATP-binding</keyword>
<keyword evidence="1" id="KW-0547">Nucleotide-binding</keyword>
<comment type="catalytic activity">
    <reaction evidence="1">
        <text>ATP + H2O = ADP + phosphate + H(+)</text>
        <dbReference type="Rhea" id="RHEA:13065"/>
        <dbReference type="ChEBI" id="CHEBI:15377"/>
        <dbReference type="ChEBI" id="CHEBI:15378"/>
        <dbReference type="ChEBI" id="CHEBI:30616"/>
        <dbReference type="ChEBI" id="CHEBI:43474"/>
        <dbReference type="ChEBI" id="CHEBI:456216"/>
        <dbReference type="EC" id="5.6.2.3"/>
    </reaction>
</comment>
<evidence type="ECO:0000313" key="6">
    <source>
        <dbReference type="Proteomes" id="UP000332933"/>
    </source>
</evidence>
<dbReference type="SMART" id="SM00382">
    <property type="entry name" value="AAA"/>
    <property type="match status" value="1"/>
</dbReference>